<dbReference type="Pfam" id="PF00563">
    <property type="entry name" value="EAL"/>
    <property type="match status" value="1"/>
</dbReference>
<evidence type="ECO:0000259" key="2">
    <source>
        <dbReference type="PROSITE" id="PS50883"/>
    </source>
</evidence>
<evidence type="ECO:0000313" key="4">
    <source>
        <dbReference type="EMBL" id="BCJ40947.1"/>
    </source>
</evidence>
<keyword evidence="1" id="KW-0812">Transmembrane</keyword>
<dbReference type="InterPro" id="IPR000160">
    <property type="entry name" value="GGDEF_dom"/>
</dbReference>
<dbReference type="SUPFAM" id="SSF55073">
    <property type="entry name" value="Nucleotide cyclase"/>
    <property type="match status" value="1"/>
</dbReference>
<feature type="transmembrane region" description="Helical" evidence="1">
    <location>
        <begin position="282"/>
        <end position="304"/>
    </location>
</feature>
<dbReference type="InterPro" id="IPR050706">
    <property type="entry name" value="Cyclic-di-GMP_PDE-like"/>
</dbReference>
<dbReference type="InterPro" id="IPR001633">
    <property type="entry name" value="EAL_dom"/>
</dbReference>
<evidence type="ECO:0008006" key="6">
    <source>
        <dbReference type="Google" id="ProtNLM"/>
    </source>
</evidence>
<dbReference type="InterPro" id="IPR035919">
    <property type="entry name" value="EAL_sf"/>
</dbReference>
<evidence type="ECO:0000259" key="3">
    <source>
        <dbReference type="PROSITE" id="PS50887"/>
    </source>
</evidence>
<evidence type="ECO:0000256" key="1">
    <source>
        <dbReference type="SAM" id="Phobius"/>
    </source>
</evidence>
<dbReference type="Gene3D" id="3.20.20.450">
    <property type="entry name" value="EAL domain"/>
    <property type="match status" value="1"/>
</dbReference>
<dbReference type="PROSITE" id="PS50887">
    <property type="entry name" value="GGDEF"/>
    <property type="match status" value="1"/>
</dbReference>
<reference evidence="4 5" key="1">
    <citation type="submission" date="2020-08" db="EMBL/GenBank/DDBJ databases">
        <title>Whole genome shotgun sequence of Actinoplanes ianthinogenes NBRC 13996.</title>
        <authorList>
            <person name="Komaki H."/>
            <person name="Tamura T."/>
        </authorList>
    </citation>
    <scope>NUCLEOTIDE SEQUENCE [LARGE SCALE GENOMIC DNA]</scope>
    <source>
        <strain evidence="4 5">NBRC 13996</strain>
    </source>
</reference>
<dbReference type="CDD" id="cd01948">
    <property type="entry name" value="EAL"/>
    <property type="match status" value="1"/>
</dbReference>
<dbReference type="PROSITE" id="PS50883">
    <property type="entry name" value="EAL"/>
    <property type="match status" value="1"/>
</dbReference>
<name>A0ABM7LNU1_9ACTN</name>
<feature type="transmembrane region" description="Helical" evidence="1">
    <location>
        <begin position="219"/>
        <end position="239"/>
    </location>
</feature>
<evidence type="ECO:0000313" key="5">
    <source>
        <dbReference type="Proteomes" id="UP000676967"/>
    </source>
</evidence>
<feature type="domain" description="EAL" evidence="2">
    <location>
        <begin position="483"/>
        <end position="737"/>
    </location>
</feature>
<dbReference type="NCBIfam" id="TIGR00254">
    <property type="entry name" value="GGDEF"/>
    <property type="match status" value="1"/>
</dbReference>
<dbReference type="PANTHER" id="PTHR33121">
    <property type="entry name" value="CYCLIC DI-GMP PHOSPHODIESTERASE PDEF"/>
    <property type="match status" value="1"/>
</dbReference>
<keyword evidence="1" id="KW-0472">Membrane</keyword>
<feature type="transmembrane region" description="Helical" evidence="1">
    <location>
        <begin position="123"/>
        <end position="147"/>
    </location>
</feature>
<keyword evidence="1" id="KW-1133">Transmembrane helix</keyword>
<dbReference type="InterPro" id="IPR029787">
    <property type="entry name" value="Nucleotide_cyclase"/>
</dbReference>
<protein>
    <recommendedName>
        <fullName evidence="6">Diguanylate cyclase (GGDEF)-like protein</fullName>
    </recommendedName>
</protein>
<accession>A0ABM7LNU1</accession>
<feature type="transmembrane region" description="Helical" evidence="1">
    <location>
        <begin position="159"/>
        <end position="178"/>
    </location>
</feature>
<proteinExistence type="predicted"/>
<dbReference type="EMBL" id="AP023356">
    <property type="protein sequence ID" value="BCJ40947.1"/>
    <property type="molecule type" value="Genomic_DNA"/>
</dbReference>
<dbReference type="RefSeq" id="WP_189332661.1">
    <property type="nucleotide sequence ID" value="NZ_AP023356.1"/>
</dbReference>
<dbReference type="PANTHER" id="PTHR33121:SF70">
    <property type="entry name" value="SIGNALING PROTEIN YKOW"/>
    <property type="match status" value="1"/>
</dbReference>
<dbReference type="Gene3D" id="3.30.70.270">
    <property type="match status" value="1"/>
</dbReference>
<feature type="transmembrane region" description="Helical" evidence="1">
    <location>
        <begin position="187"/>
        <end position="207"/>
    </location>
</feature>
<feature type="transmembrane region" description="Helical" evidence="1">
    <location>
        <begin position="59"/>
        <end position="79"/>
    </location>
</feature>
<gene>
    <name evidence="4" type="ORF">Aiant_16040</name>
</gene>
<keyword evidence="5" id="KW-1185">Reference proteome</keyword>
<organism evidence="4 5">
    <name type="scientific">Actinoplanes ianthinogenes</name>
    <dbReference type="NCBI Taxonomy" id="122358"/>
    <lineage>
        <taxon>Bacteria</taxon>
        <taxon>Bacillati</taxon>
        <taxon>Actinomycetota</taxon>
        <taxon>Actinomycetes</taxon>
        <taxon>Micromonosporales</taxon>
        <taxon>Micromonosporaceae</taxon>
        <taxon>Actinoplanes</taxon>
    </lineage>
</organism>
<dbReference type="SMART" id="SM00052">
    <property type="entry name" value="EAL"/>
    <property type="match status" value="1"/>
</dbReference>
<dbReference type="Pfam" id="PF00990">
    <property type="entry name" value="GGDEF"/>
    <property type="match status" value="1"/>
</dbReference>
<sequence>MTGLRRPPGWLAWLVGGTAVAAGYALLPYGWPSVVLSSLLAVGAVAIMMAGARRRRLSAWYAFAGGIASWAAGDLVYAVPLLSGQPPPFPSWADAFYLGAYPMLLVALFRLTRRRGPIWSGNLIDSAIVAISVGIVYWTFVIAPILVDPAVPPLARAVTAGYPTMGVLLCALLVPMLLRRGPRTPSMWLLTAGGVVTLACNVVYTLLPDFMLTGSTYVSAGYLVAYVCWAAAAAHPAPATAPAEEGDSLGWSRLLALTASMLLVPAILLVQGEHGGGQMSWLAVGIGSMALFLLIITRMSGYIARVHSQARRLHDLAMLDDLTGLPNRRAFEEEAAKRVDAGPCRLIMLDLAGFKHVNDRLGRATGDQALAAVATLLRASLRESDAVARMGADEFAVLVGDARDDEGDAVVARLVDLLRRPVVSGEHELLLNARLGVADSEDCGAVPVPELVRRADTARYAARAAGSQLMIYTPELDERADAAARLGADLRHSLDDGDFRVVYQPIVDLRTTRIRAVEALVRWHHPVRGFVSPVDFIPIAEDNGLIVELGEFVMRTACHKFAGWRALGPDAPDYVSVNVSARQLSEPGFPAVVAGILDECGLAPAELLVEVTETALFGGGTAVHAVETLHAAGVRIALDDFGTGHSSLGLLRTVPVDVLKVDKSFVDEITAGGERAVIADALIRVSNGLRLRAVAEGVETAEQAAYLRELGYEYAQGYYFGKPVPDPDFSPLTTAKI</sequence>
<feature type="domain" description="GGDEF" evidence="3">
    <location>
        <begin position="342"/>
        <end position="475"/>
    </location>
</feature>
<dbReference type="SMART" id="SM00267">
    <property type="entry name" value="GGDEF"/>
    <property type="match status" value="1"/>
</dbReference>
<feature type="transmembrane region" description="Helical" evidence="1">
    <location>
        <begin position="31"/>
        <end position="52"/>
    </location>
</feature>
<dbReference type="InterPro" id="IPR043128">
    <property type="entry name" value="Rev_trsase/Diguanyl_cyclase"/>
</dbReference>
<dbReference type="CDD" id="cd01949">
    <property type="entry name" value="GGDEF"/>
    <property type="match status" value="1"/>
</dbReference>
<dbReference type="Proteomes" id="UP000676967">
    <property type="component" value="Chromosome"/>
</dbReference>
<dbReference type="SUPFAM" id="SSF141868">
    <property type="entry name" value="EAL domain-like"/>
    <property type="match status" value="1"/>
</dbReference>
<feature type="transmembrane region" description="Helical" evidence="1">
    <location>
        <begin position="91"/>
        <end position="111"/>
    </location>
</feature>
<feature type="transmembrane region" description="Helical" evidence="1">
    <location>
        <begin position="251"/>
        <end position="270"/>
    </location>
</feature>